<reference evidence="2 3" key="1">
    <citation type="submission" date="2025-04" db="UniProtKB">
        <authorList>
            <consortium name="RefSeq"/>
        </authorList>
    </citation>
    <scope>IDENTIFICATION</scope>
    <source>
        <strain evidence="2 3">MV-25-SWS-2005</strain>
        <tissue evidence="2 3">Whole body</tissue>
    </source>
</reference>
<dbReference type="GeneID" id="6900769"/>
<dbReference type="AlphaFoldDB" id="A0A6I8W775"/>
<dbReference type="Proteomes" id="UP000001819">
    <property type="component" value="Chromosome X"/>
</dbReference>
<gene>
    <name evidence="3" type="primary">LOC26533821</name>
    <name evidence="2" type="synonym">LOC6900769</name>
</gene>
<dbReference type="ExpressionAtlas" id="A0A6I8W775">
    <property type="expression patterns" value="baseline"/>
</dbReference>
<accession>A0A6I8W775</accession>
<evidence type="ECO:0000313" key="2">
    <source>
        <dbReference type="RefSeq" id="XP_015043318.1"/>
    </source>
</evidence>
<organism evidence="1 3">
    <name type="scientific">Drosophila pseudoobscura pseudoobscura</name>
    <name type="common">Fruit fly</name>
    <dbReference type="NCBI Taxonomy" id="46245"/>
    <lineage>
        <taxon>Eukaryota</taxon>
        <taxon>Metazoa</taxon>
        <taxon>Ecdysozoa</taxon>
        <taxon>Arthropoda</taxon>
        <taxon>Hexapoda</taxon>
        <taxon>Insecta</taxon>
        <taxon>Pterygota</taxon>
        <taxon>Neoptera</taxon>
        <taxon>Endopterygota</taxon>
        <taxon>Diptera</taxon>
        <taxon>Brachycera</taxon>
        <taxon>Muscomorpha</taxon>
        <taxon>Ephydroidea</taxon>
        <taxon>Drosophilidae</taxon>
        <taxon>Drosophila</taxon>
        <taxon>Sophophora</taxon>
    </lineage>
</organism>
<keyword evidence="1" id="KW-1185">Reference proteome</keyword>
<accession>A0A0R3P814</accession>
<dbReference type="RefSeq" id="XP_015043318.1">
    <property type="nucleotide sequence ID" value="XM_015187832.2"/>
</dbReference>
<dbReference type="Bgee" id="FBgn0245280">
    <property type="expression patterns" value="Expressed in male reproductive system and 2 other cell types or tissues"/>
</dbReference>
<sequence length="142" mass="16110">MFMIDCIDTLYWLFLDQRVTLTRLENGLAEYKNPMDKMNSDLCEGMPSQSQSMHVGQDTIVELATEYEAAPKQVSKEDVPFSMRSLFQKQLVNAVNETSIPSRPLSKDETYAKGVPGAALNITYPPVLARWTRPVRTVRSYS</sequence>
<evidence type="ECO:0000313" key="1">
    <source>
        <dbReference type="Proteomes" id="UP000001819"/>
    </source>
</evidence>
<dbReference type="KEGG" id="dpo:26533821"/>
<proteinExistence type="predicted"/>
<protein>
    <submittedName>
        <fullName evidence="2 3">Uncharacterized protein isoform X1</fullName>
    </submittedName>
</protein>
<name>A0A6I8W775_DROPS</name>
<evidence type="ECO:0000313" key="3">
    <source>
        <dbReference type="RefSeq" id="XP_033239203.1"/>
    </source>
</evidence>
<dbReference type="RefSeq" id="XP_033239203.1">
    <property type="nucleotide sequence ID" value="XM_033383312.1"/>
</dbReference>